<dbReference type="PANTHER" id="PTHR34219:SF4">
    <property type="entry name" value="PEPSY DOMAIN-CONTAINING PROTEIN"/>
    <property type="match status" value="1"/>
</dbReference>
<gene>
    <name evidence="2" type="ORF">KB213_02980</name>
</gene>
<feature type="transmembrane region" description="Helical" evidence="1">
    <location>
        <begin position="376"/>
        <end position="396"/>
    </location>
</feature>
<keyword evidence="1" id="KW-0812">Transmembrane</keyword>
<feature type="transmembrane region" description="Helical" evidence="1">
    <location>
        <begin position="137"/>
        <end position="162"/>
    </location>
</feature>
<organism evidence="2 3">
    <name type="scientific">Neokomagataea anthophila</name>
    <dbReference type="NCBI Taxonomy" id="2826925"/>
    <lineage>
        <taxon>Bacteria</taxon>
        <taxon>Pseudomonadati</taxon>
        <taxon>Pseudomonadota</taxon>
        <taxon>Alphaproteobacteria</taxon>
        <taxon>Acetobacterales</taxon>
        <taxon>Acetobacteraceae</taxon>
        <taxon>Neokomagataea</taxon>
    </lineage>
</organism>
<feature type="transmembrane region" description="Helical" evidence="1">
    <location>
        <begin position="334"/>
        <end position="355"/>
    </location>
</feature>
<keyword evidence="1" id="KW-1133">Transmembrane helix</keyword>
<evidence type="ECO:0000313" key="2">
    <source>
        <dbReference type="EMBL" id="MBR0559025.1"/>
    </source>
</evidence>
<proteinExistence type="predicted"/>
<keyword evidence="3" id="KW-1185">Reference proteome</keyword>
<protein>
    <submittedName>
        <fullName evidence="2">PepSY domain-containing protein</fullName>
    </submittedName>
</protein>
<dbReference type="InterPro" id="IPR005625">
    <property type="entry name" value="PepSY-ass_TM"/>
</dbReference>
<accession>A0ABS5E530</accession>
<feature type="transmembrane region" description="Helical" evidence="1">
    <location>
        <begin position="182"/>
        <end position="204"/>
    </location>
</feature>
<sequence length="486" mass="55161">MNDFRSAMARLHEWGGFLIGWFVFAIALSGSLAVFRPEISQWMRPELTDMKSDPLHATEAGIAWLQTHAASAPAWYLTITEKRAPYIEALYFNGTRYVERALDPTTGSPDTIRDTMGGDFFYRFHFELQLPHPFGRLISASCGLAIVLALITGVIIHKRIFADFFTLRFYKGQRSWLDFHNITSVVALPFHFIIAFSGAVTLWAQILPASLLTVYPHNIMKYYADLDPVTEPLPPKHHKAPLAPIAPMLQEAEKRFGPDGIAQVLIYNPNDSASIVIIKSGNGQHIGYDTHTLRFSGNNGQIILEQQEKRPIVRAFSLIYGLHIARFSNFLTRWFYFFSGILLALATASGLHLWVIRKKRTQKDTFSFKMVERLNIAILIGLPISFALFFVANRLIPLHPHSLFTLSRSDMEIDTVFLSLFLFMALCFFMETTQSKKILSLIGCISFIYIIIIGNTLDNIINFSTSCVSLLFFITYVFIYKSVRSS</sequence>
<evidence type="ECO:0000256" key="1">
    <source>
        <dbReference type="SAM" id="Phobius"/>
    </source>
</evidence>
<keyword evidence="1" id="KW-0472">Membrane</keyword>
<feature type="transmembrane region" description="Helical" evidence="1">
    <location>
        <begin position="416"/>
        <end position="431"/>
    </location>
</feature>
<evidence type="ECO:0000313" key="3">
    <source>
        <dbReference type="Proteomes" id="UP000677812"/>
    </source>
</evidence>
<name>A0ABS5E530_9PROT</name>
<dbReference type="EMBL" id="JAGRQH010000002">
    <property type="protein sequence ID" value="MBR0559025.1"/>
    <property type="molecule type" value="Genomic_DNA"/>
</dbReference>
<feature type="transmembrane region" description="Helical" evidence="1">
    <location>
        <begin position="14"/>
        <end position="35"/>
    </location>
</feature>
<feature type="transmembrane region" description="Helical" evidence="1">
    <location>
        <begin position="460"/>
        <end position="480"/>
    </location>
</feature>
<reference evidence="2 3" key="1">
    <citation type="submission" date="2021-04" db="EMBL/GenBank/DDBJ databases">
        <title>The complete genome sequence of Neokomagataea sp. TBRC 2177.</title>
        <authorList>
            <person name="Charoenyingcharoen P."/>
            <person name="Yukphan P."/>
        </authorList>
    </citation>
    <scope>NUCLEOTIDE SEQUENCE [LARGE SCALE GENOMIC DNA]</scope>
    <source>
        <strain evidence="2 3">TBRC 2177</strain>
    </source>
</reference>
<dbReference type="Pfam" id="PF03929">
    <property type="entry name" value="PepSY_TM"/>
    <property type="match status" value="1"/>
</dbReference>
<dbReference type="Proteomes" id="UP000677812">
    <property type="component" value="Unassembled WGS sequence"/>
</dbReference>
<feature type="transmembrane region" description="Helical" evidence="1">
    <location>
        <begin position="438"/>
        <end position="454"/>
    </location>
</feature>
<comment type="caution">
    <text evidence="2">The sequence shown here is derived from an EMBL/GenBank/DDBJ whole genome shotgun (WGS) entry which is preliminary data.</text>
</comment>
<dbReference type="PANTHER" id="PTHR34219">
    <property type="entry name" value="IRON-REGULATED INNER MEMBRANE PROTEIN-RELATED"/>
    <property type="match status" value="1"/>
</dbReference>